<evidence type="ECO:0000256" key="5">
    <source>
        <dbReference type="ARBA" id="ARBA00022741"/>
    </source>
</evidence>
<dbReference type="Gene3D" id="3.40.50.300">
    <property type="entry name" value="P-loop containing nucleotide triphosphate hydrolases"/>
    <property type="match status" value="1"/>
</dbReference>
<protein>
    <submittedName>
        <fullName evidence="9">Methionine ABC transporter ATP-binding protein</fullName>
    </submittedName>
</protein>
<dbReference type="GO" id="GO:0015833">
    <property type="term" value="P:peptide transport"/>
    <property type="evidence" value="ECO:0007669"/>
    <property type="project" value="InterPro"/>
</dbReference>
<dbReference type="Pfam" id="PF00005">
    <property type="entry name" value="ABC_tran"/>
    <property type="match status" value="1"/>
</dbReference>
<evidence type="ECO:0000256" key="1">
    <source>
        <dbReference type="ARBA" id="ARBA00004202"/>
    </source>
</evidence>
<reference evidence="9 10" key="1">
    <citation type="submission" date="2017-11" db="EMBL/GenBank/DDBJ databases">
        <title>Evolution of Phototrophy in the Chloroflexi Phylum Driven by Horizontal Gene Transfer.</title>
        <authorList>
            <person name="Ward L.M."/>
            <person name="Hemp J."/>
            <person name="Shih P.M."/>
            <person name="Mcglynn S.E."/>
            <person name="Fischer W."/>
        </authorList>
    </citation>
    <scope>NUCLEOTIDE SEQUENCE [LARGE SCALE GENOMIC DNA]</scope>
    <source>
        <strain evidence="9">JP3_7</strain>
    </source>
</reference>
<dbReference type="SUPFAM" id="SSF52540">
    <property type="entry name" value="P-loop containing nucleoside triphosphate hydrolases"/>
    <property type="match status" value="1"/>
</dbReference>
<sequence>MSVNAAIGAATASTGARNGQLNDLMLDIQGLKTYFYTEDGVVKAVDGVDLYVRRGETLGIVGESGCGKSVTSLSIMRLVSPPGKIVEGKIVFDGVNLLDLPEREMTKIRGNRISMIFQQPTSCLNPVFKIGDQVAEVLNIHQALGREAGWQRAIELLRMVGIPEPAKRAHAYPHEISGGQAQRVMIAMALACQPELLIADEPTTALDVTIQAQILDLMRALKEKTGTAIMLITHDLGVVAEMCDRVIVMYAGQVVEQAEVKELFANPLHPYTQGLIGSIPILGQVRDRLDVIPGTVPNLINPPPGCRFEPRCQKCEGAARERCRAELPPLREITPGHWVRTWLYD</sequence>
<dbReference type="AlphaFoldDB" id="A0A2M8QAH3"/>
<dbReference type="InterPro" id="IPR003439">
    <property type="entry name" value="ABC_transporter-like_ATP-bd"/>
</dbReference>
<dbReference type="NCBIfam" id="TIGR01727">
    <property type="entry name" value="oligo_HPY"/>
    <property type="match status" value="1"/>
</dbReference>
<feature type="domain" description="ABC transporter" evidence="8">
    <location>
        <begin position="28"/>
        <end position="276"/>
    </location>
</feature>
<name>A0A2M8QAH3_9CHLR</name>
<dbReference type="Proteomes" id="UP000230790">
    <property type="component" value="Unassembled WGS sequence"/>
</dbReference>
<dbReference type="InterPro" id="IPR013563">
    <property type="entry name" value="Oligopep_ABC_C"/>
</dbReference>
<evidence type="ECO:0000256" key="2">
    <source>
        <dbReference type="ARBA" id="ARBA00005417"/>
    </source>
</evidence>
<comment type="similarity">
    <text evidence="2">Belongs to the ABC transporter superfamily.</text>
</comment>
<dbReference type="PANTHER" id="PTHR43297:SF2">
    <property type="entry name" value="DIPEPTIDE TRANSPORT ATP-BINDING PROTEIN DPPD"/>
    <property type="match status" value="1"/>
</dbReference>
<evidence type="ECO:0000313" key="10">
    <source>
        <dbReference type="Proteomes" id="UP000230790"/>
    </source>
</evidence>
<evidence type="ECO:0000256" key="4">
    <source>
        <dbReference type="ARBA" id="ARBA00022475"/>
    </source>
</evidence>
<comment type="caution">
    <text evidence="9">The sequence shown here is derived from an EMBL/GenBank/DDBJ whole genome shotgun (WGS) entry which is preliminary data.</text>
</comment>
<dbReference type="InterPro" id="IPR017871">
    <property type="entry name" value="ABC_transporter-like_CS"/>
</dbReference>
<dbReference type="InterPro" id="IPR050388">
    <property type="entry name" value="ABC_Ni/Peptide_Import"/>
</dbReference>
<dbReference type="FunFam" id="3.40.50.300:FF:000016">
    <property type="entry name" value="Oligopeptide ABC transporter ATP-binding component"/>
    <property type="match status" value="1"/>
</dbReference>
<dbReference type="PROSITE" id="PS00211">
    <property type="entry name" value="ABC_TRANSPORTER_1"/>
    <property type="match status" value="1"/>
</dbReference>
<keyword evidence="3" id="KW-0813">Transport</keyword>
<evidence type="ECO:0000256" key="3">
    <source>
        <dbReference type="ARBA" id="ARBA00022448"/>
    </source>
</evidence>
<evidence type="ECO:0000313" key="9">
    <source>
        <dbReference type="EMBL" id="PJF46795.1"/>
    </source>
</evidence>
<dbReference type="Pfam" id="PF08352">
    <property type="entry name" value="oligo_HPY"/>
    <property type="match status" value="1"/>
</dbReference>
<keyword evidence="7" id="KW-0472">Membrane</keyword>
<gene>
    <name evidence="9" type="ORF">CUN48_11970</name>
</gene>
<evidence type="ECO:0000256" key="7">
    <source>
        <dbReference type="ARBA" id="ARBA00023136"/>
    </source>
</evidence>
<evidence type="ECO:0000256" key="6">
    <source>
        <dbReference type="ARBA" id="ARBA00022840"/>
    </source>
</evidence>
<keyword evidence="4" id="KW-1003">Cell membrane</keyword>
<dbReference type="CDD" id="cd03257">
    <property type="entry name" value="ABC_NikE_OppD_transporters"/>
    <property type="match status" value="1"/>
</dbReference>
<dbReference type="EMBL" id="PGTN01000094">
    <property type="protein sequence ID" value="PJF46795.1"/>
    <property type="molecule type" value="Genomic_DNA"/>
</dbReference>
<evidence type="ECO:0000259" key="8">
    <source>
        <dbReference type="PROSITE" id="PS50893"/>
    </source>
</evidence>
<organism evidence="9 10">
    <name type="scientific">Candidatus Thermofonsia Clade 3 bacterium</name>
    <dbReference type="NCBI Taxonomy" id="2364212"/>
    <lineage>
        <taxon>Bacteria</taxon>
        <taxon>Bacillati</taxon>
        <taxon>Chloroflexota</taxon>
        <taxon>Candidatus Thermofontia</taxon>
        <taxon>Candidatus Thermofonsia Clade 3</taxon>
    </lineage>
</organism>
<dbReference type="InterPro" id="IPR027417">
    <property type="entry name" value="P-loop_NTPase"/>
</dbReference>
<dbReference type="GO" id="GO:0016887">
    <property type="term" value="F:ATP hydrolysis activity"/>
    <property type="evidence" value="ECO:0007669"/>
    <property type="project" value="InterPro"/>
</dbReference>
<dbReference type="InterPro" id="IPR003593">
    <property type="entry name" value="AAA+_ATPase"/>
</dbReference>
<keyword evidence="6 9" id="KW-0067">ATP-binding</keyword>
<dbReference type="PANTHER" id="PTHR43297">
    <property type="entry name" value="OLIGOPEPTIDE TRANSPORT ATP-BINDING PROTEIN APPD"/>
    <property type="match status" value="1"/>
</dbReference>
<keyword evidence="5" id="KW-0547">Nucleotide-binding</keyword>
<dbReference type="PROSITE" id="PS50893">
    <property type="entry name" value="ABC_TRANSPORTER_2"/>
    <property type="match status" value="1"/>
</dbReference>
<comment type="subcellular location">
    <subcellularLocation>
        <location evidence="1">Cell membrane</location>
        <topology evidence="1">Peripheral membrane protein</topology>
    </subcellularLocation>
</comment>
<proteinExistence type="inferred from homology"/>
<dbReference type="SMART" id="SM00382">
    <property type="entry name" value="AAA"/>
    <property type="match status" value="1"/>
</dbReference>
<dbReference type="GO" id="GO:0005886">
    <property type="term" value="C:plasma membrane"/>
    <property type="evidence" value="ECO:0007669"/>
    <property type="project" value="UniProtKB-SubCell"/>
</dbReference>
<accession>A0A2M8QAH3</accession>
<dbReference type="GO" id="GO:0005524">
    <property type="term" value="F:ATP binding"/>
    <property type="evidence" value="ECO:0007669"/>
    <property type="project" value="UniProtKB-KW"/>
</dbReference>